<evidence type="ECO:0000313" key="10">
    <source>
        <dbReference type="EMBL" id="KHN69815.1"/>
    </source>
</evidence>
<dbReference type="Pfam" id="PF25577">
    <property type="entry name" value="TPR_TAF2_C"/>
    <property type="match status" value="2"/>
</dbReference>
<protein>
    <recommendedName>
        <fullName evidence="3">Transcription initiation factor TFIID subunit 2</fullName>
    </recommendedName>
</protein>
<proteinExistence type="inferred from homology"/>
<evidence type="ECO:0000259" key="9">
    <source>
        <dbReference type="Pfam" id="PF25577"/>
    </source>
</evidence>
<evidence type="ECO:0000256" key="4">
    <source>
        <dbReference type="ARBA" id="ARBA00023015"/>
    </source>
</evidence>
<keyword evidence="5" id="KW-0804">Transcription</keyword>
<feature type="compositionally biased region" description="Basic and acidic residues" evidence="7">
    <location>
        <begin position="818"/>
        <end position="834"/>
    </location>
</feature>
<feature type="compositionally biased region" description="Polar residues" evidence="7">
    <location>
        <begin position="767"/>
        <end position="782"/>
    </location>
</feature>
<evidence type="ECO:0000259" key="8">
    <source>
        <dbReference type="Pfam" id="PF25316"/>
    </source>
</evidence>
<evidence type="ECO:0000256" key="6">
    <source>
        <dbReference type="ARBA" id="ARBA00023242"/>
    </source>
</evidence>
<name>A0A0B2ULH3_9MICR</name>
<dbReference type="GO" id="GO:0000976">
    <property type="term" value="F:transcription cis-regulatory region binding"/>
    <property type="evidence" value="ECO:0007669"/>
    <property type="project" value="TreeGrafter"/>
</dbReference>
<gene>
    <name evidence="10" type="ORF">M896_040070</name>
</gene>
<organism evidence="10 11">
    <name type="scientific">Ordospora colligata OC4</name>
    <dbReference type="NCBI Taxonomy" id="1354746"/>
    <lineage>
        <taxon>Eukaryota</taxon>
        <taxon>Fungi</taxon>
        <taxon>Fungi incertae sedis</taxon>
        <taxon>Microsporidia</taxon>
        <taxon>Ordosporidae</taxon>
        <taxon>Ordospora</taxon>
    </lineage>
</organism>
<sequence>MKVIQQKNVYFIDLSKRIYRGFVETTINRHGGENSIVYKSRRLSIQSVEIIAGSKHVDVPYKTNNVCKAIDQHEALFSKSMWRDVCSECTFTVDVPEEMIEEEIVVRITYGMDADNDSIEFYKPVCADDKHMEVVATNRLFDSSSIFPSVQTSLRYKWELVYIIPTNEDVRVISPGTFRSMSEEAEINLYSYVVDMAHSGHLNFCVGTFGSHEILIGDDKKMVYVPKGMSNYKESVKEFCADLESLIKYTEYFLQRDYPFRALEVAFVYGDANKVYGQGTSFLSISSLTPSNDIEPAFMLKRIVGDIISSQVFYFYFSVVDKVDFWISEGMKGYFSDYCARHFLGNSEFIYELKKDRDYVFENDISEYALFDKRRTLTSMTDKFFKTKSKVFFHLLEGNLSKAFMEKILNYTLKKKDDVNAEYTHEFVKLVKDVTGKDLKFLFDAYVFRPGAVKVKVRFSVNKKNNRVDFSVEQAATSILVNGNRCVSGPMMICSYEMEGVFEHIFTLDKDNHFYYHPRTKKKKKPEEEEEVMPLLWIRADPKGEHLAKVIVEQPDYMFIEQLLDKNVIGQMEALENLSVRPSTQICEILERVLENTHVFYKVRIDILYILCRTISGDHYGFQRLIQYFVKKYCVQTSTIVKPNDFSFISYFVQKHLVNALSLTDPFVFREYSGRTVGSASIVCAFIINILKFNDNSFNSYSDSWYISSAIEGLSLSLCSMSYEEFYSRAGYNAGLQKVGKERRNKMKDEINELFLDEMSVVNNQESEMTNRLQSNRSSNKVNENKDSEAIEHGRNALNLNNKHGNKHTELSGTVRNADNRSRDEEVSGNSDPKDDLDYLKASISEIERFRILDMVFPSHCNLVTQACVYALGRLSVFGVISLKKETLMDLCKYPNFIGVRIAAFEVLVSLFHDDQDVIEMVLEDIRNGTFTIKNTLLDLLVNFGLSSRMGLKNILKMKRKQIFELIKINNGNTKVIEKLCSLVYIIEDMDMSEERYKELYKEFYEKTLAIGIPTVTVDIESEKKKRGYISIRLNNMDEIKRILLETQYIIKLPFVKEKIDVDAKIHTKKEQKKRSELNVSSKRSKKNIQFKNTEAVDVNKYSDGYDKNSCAEVKSLENIVEAGANIKIKIPTGLKIKVKIPKE</sequence>
<keyword evidence="6" id="KW-0539">Nucleus</keyword>
<feature type="domain" description="Transcription initiation factor TFIID subunit 2 TPR repeats" evidence="9">
    <location>
        <begin position="841"/>
        <end position="942"/>
    </location>
</feature>
<dbReference type="PANTHER" id="PTHR15137">
    <property type="entry name" value="TRANSCRIPTION INITIATION FACTOR TFIID"/>
    <property type="match status" value="1"/>
</dbReference>
<dbReference type="Pfam" id="PF25316">
    <property type="entry name" value="TAF2_3rd"/>
    <property type="match status" value="1"/>
</dbReference>
<evidence type="ECO:0000256" key="3">
    <source>
        <dbReference type="ARBA" id="ARBA00017363"/>
    </source>
</evidence>
<dbReference type="InterPro" id="IPR037813">
    <property type="entry name" value="TAF2"/>
</dbReference>
<dbReference type="Proteomes" id="UP000031056">
    <property type="component" value="Unassembled WGS sequence"/>
</dbReference>
<dbReference type="SUPFAM" id="SSF55486">
    <property type="entry name" value="Metalloproteases ('zincins'), catalytic domain"/>
    <property type="match status" value="1"/>
</dbReference>
<dbReference type="InterPro" id="IPR057991">
    <property type="entry name" value="TPR_TAF2_C"/>
</dbReference>
<dbReference type="EMBL" id="JOKQ01000004">
    <property type="protein sequence ID" value="KHN69815.1"/>
    <property type="molecule type" value="Genomic_DNA"/>
</dbReference>
<dbReference type="GeneID" id="26261446"/>
<dbReference type="GO" id="GO:0005669">
    <property type="term" value="C:transcription factor TFIID complex"/>
    <property type="evidence" value="ECO:0007669"/>
    <property type="project" value="InterPro"/>
</dbReference>
<feature type="domain" description="Transcription initiation factor TFIID subunit 2 Ig-like" evidence="8">
    <location>
        <begin position="451"/>
        <end position="555"/>
    </location>
</feature>
<reference evidence="10 11" key="1">
    <citation type="journal article" date="2014" name="MBio">
        <title>The Ordospora colligata genome; evolution of extreme reduction in microsporidia and host-to-parasite horizontal gene transfer.</title>
        <authorList>
            <person name="Pombert J.-F."/>
            <person name="Haag K.L."/>
            <person name="Beidas S."/>
            <person name="Ebert D."/>
            <person name="Keeling P.J."/>
        </authorList>
    </citation>
    <scope>NUCLEOTIDE SEQUENCE [LARGE SCALE GENOMIC DNA]</scope>
    <source>
        <strain evidence="10 11">OC4</strain>
    </source>
</reference>
<dbReference type="VEuPathDB" id="MicrosporidiaDB:M896_040070"/>
<dbReference type="PANTHER" id="PTHR15137:SF9">
    <property type="entry name" value="TRANSCRIPTION INITIATION FACTOR TFIID SUBUNIT 2"/>
    <property type="match status" value="1"/>
</dbReference>
<dbReference type="GO" id="GO:0006367">
    <property type="term" value="P:transcription initiation at RNA polymerase II promoter"/>
    <property type="evidence" value="ECO:0007669"/>
    <property type="project" value="TreeGrafter"/>
</dbReference>
<evidence type="ECO:0000313" key="11">
    <source>
        <dbReference type="Proteomes" id="UP000031056"/>
    </source>
</evidence>
<dbReference type="Gene3D" id="2.60.40.1730">
    <property type="entry name" value="tricorn interacting facor f3 domain"/>
    <property type="match status" value="1"/>
</dbReference>
<dbReference type="OrthoDB" id="308861at2759"/>
<evidence type="ECO:0000256" key="7">
    <source>
        <dbReference type="SAM" id="MobiDB-lite"/>
    </source>
</evidence>
<dbReference type="AlphaFoldDB" id="A0A0B2ULH3"/>
<dbReference type="STRING" id="1354746.A0A0B2ULH3"/>
<feature type="compositionally biased region" description="Basic and acidic residues" evidence="7">
    <location>
        <begin position="783"/>
        <end position="795"/>
    </location>
</feature>
<evidence type="ECO:0000256" key="2">
    <source>
        <dbReference type="ARBA" id="ARBA00010937"/>
    </source>
</evidence>
<accession>A0A0B2ULH3</accession>
<dbReference type="InterPro" id="IPR057345">
    <property type="entry name" value="Ig-like_TAF2"/>
</dbReference>
<dbReference type="RefSeq" id="XP_014563857.1">
    <property type="nucleotide sequence ID" value="XM_014708371.1"/>
</dbReference>
<keyword evidence="11" id="KW-1185">Reference proteome</keyword>
<dbReference type="GO" id="GO:0003682">
    <property type="term" value="F:chromatin binding"/>
    <property type="evidence" value="ECO:0007669"/>
    <property type="project" value="TreeGrafter"/>
</dbReference>
<comment type="similarity">
    <text evidence="2">Belongs to the TAF2 family.</text>
</comment>
<dbReference type="InParanoid" id="A0A0B2ULH3"/>
<comment type="subcellular location">
    <subcellularLocation>
        <location evidence="1">Nucleus</location>
    </subcellularLocation>
</comment>
<keyword evidence="4" id="KW-0805">Transcription regulation</keyword>
<feature type="domain" description="Transcription initiation factor TFIID subunit 2 TPR repeats" evidence="9">
    <location>
        <begin position="562"/>
        <end position="720"/>
    </location>
</feature>
<dbReference type="InterPro" id="IPR027268">
    <property type="entry name" value="Peptidase_M4/M1_CTD_sf"/>
</dbReference>
<dbReference type="GO" id="GO:0016251">
    <property type="term" value="F:RNA polymerase II general transcription initiation factor activity"/>
    <property type="evidence" value="ECO:0007669"/>
    <property type="project" value="TreeGrafter"/>
</dbReference>
<comment type="caution">
    <text evidence="10">The sequence shown here is derived from an EMBL/GenBank/DDBJ whole genome shotgun (WGS) entry which is preliminary data.</text>
</comment>
<dbReference type="HOGENOM" id="CLU_005180_0_0_1"/>
<feature type="region of interest" description="Disordered" evidence="7">
    <location>
        <begin position="767"/>
        <end position="834"/>
    </location>
</feature>
<dbReference type="Gene3D" id="1.10.390.10">
    <property type="entry name" value="Neutral Protease Domain 2"/>
    <property type="match status" value="1"/>
</dbReference>
<evidence type="ECO:0000256" key="5">
    <source>
        <dbReference type="ARBA" id="ARBA00023163"/>
    </source>
</evidence>
<evidence type="ECO:0000256" key="1">
    <source>
        <dbReference type="ARBA" id="ARBA00004123"/>
    </source>
</evidence>
<dbReference type="InterPro" id="IPR042097">
    <property type="entry name" value="Aminopeptidase_N-like_N_sf"/>
</dbReference>